<protein>
    <submittedName>
        <fullName evidence="6">Uncharacterized protein</fullName>
    </submittedName>
</protein>
<evidence type="ECO:0000256" key="3">
    <source>
        <dbReference type="ARBA" id="ARBA00022771"/>
    </source>
</evidence>
<evidence type="ECO:0000256" key="4">
    <source>
        <dbReference type="ARBA" id="ARBA00022833"/>
    </source>
</evidence>
<dbReference type="GO" id="GO:0008270">
    <property type="term" value="F:zinc ion binding"/>
    <property type="evidence" value="ECO:0007669"/>
    <property type="project" value="UniProtKB-KW"/>
</dbReference>
<dbReference type="Proteomes" id="UP000007305">
    <property type="component" value="Chromosome 7"/>
</dbReference>
<organism evidence="6 7">
    <name type="scientific">Zea mays</name>
    <name type="common">Maize</name>
    <dbReference type="NCBI Taxonomy" id="4577"/>
    <lineage>
        <taxon>Eukaryota</taxon>
        <taxon>Viridiplantae</taxon>
        <taxon>Streptophyta</taxon>
        <taxon>Embryophyta</taxon>
        <taxon>Tracheophyta</taxon>
        <taxon>Spermatophyta</taxon>
        <taxon>Magnoliopsida</taxon>
        <taxon>Liliopsida</taxon>
        <taxon>Poales</taxon>
        <taxon>Poaceae</taxon>
        <taxon>PACMAD clade</taxon>
        <taxon>Panicoideae</taxon>
        <taxon>Andropogonodae</taxon>
        <taxon>Andropogoneae</taxon>
        <taxon>Tripsacinae</taxon>
        <taxon>Zea</taxon>
    </lineage>
</organism>
<keyword evidence="3" id="KW-0863">Zinc-finger</keyword>
<evidence type="ECO:0000256" key="1">
    <source>
        <dbReference type="ARBA" id="ARBA00004370"/>
    </source>
</evidence>
<dbReference type="InParanoid" id="A0A804QKE7"/>
<accession>A0A804QKE7</accession>
<dbReference type="AlphaFoldDB" id="A0A804QKE7"/>
<sequence length="321" mass="34371">MYAHWPPGAPRASSPASSRRVSRFVNSCCAFSRSIHLFADPMLLCCHCQWARSSARSPVASSAWPRRRACCAARASAASRARWCPWRSSSRCGAPTSRQSGASSTCSMSSGACSPAALCARRWTPPCSAPSRARCVRARHTVTESPQTLLSSMAARPRRFLQMSAADTPALHADHADIFDTGGTNGMARVAMDALPVVRFTERSNVDASGELIACSVCLQVLYCLAAAAATSTRALLMTISIFASAGIPSRRQREEPAGVPPHVPPAVHRRLAAPARLLPLVPPRCLGRARSSTLKDSRHQSCSDKRHPFLQAVAVRTLAA</sequence>
<reference evidence="6" key="3">
    <citation type="submission" date="2021-05" db="UniProtKB">
        <authorList>
            <consortium name="EnsemblPlants"/>
        </authorList>
    </citation>
    <scope>IDENTIFICATION</scope>
    <source>
        <strain evidence="6">cv. B73</strain>
    </source>
</reference>
<dbReference type="Gramene" id="Zm00001eb331730_T001">
    <property type="protein sequence ID" value="Zm00001eb331730_P001"/>
    <property type="gene ID" value="Zm00001eb331730"/>
</dbReference>
<dbReference type="PANTHER" id="PTHR46151">
    <property type="entry name" value="NEP1-INTERACTING PROTEIN-LIKE 2"/>
    <property type="match status" value="1"/>
</dbReference>
<comment type="subcellular location">
    <subcellularLocation>
        <location evidence="1">Membrane</location>
    </subcellularLocation>
</comment>
<name>A0A804QKE7_MAIZE</name>
<keyword evidence="2" id="KW-0479">Metal-binding</keyword>
<proteinExistence type="predicted"/>
<evidence type="ECO:0000256" key="5">
    <source>
        <dbReference type="ARBA" id="ARBA00023136"/>
    </source>
</evidence>
<dbReference type="GO" id="GO:0016020">
    <property type="term" value="C:membrane"/>
    <property type="evidence" value="ECO:0007669"/>
    <property type="project" value="UniProtKB-SubCell"/>
</dbReference>
<dbReference type="PANTHER" id="PTHR46151:SF13">
    <property type="entry name" value="RING-TYPE DOMAIN-CONTAINING PROTEIN"/>
    <property type="match status" value="1"/>
</dbReference>
<keyword evidence="4" id="KW-0862">Zinc</keyword>
<reference evidence="7" key="1">
    <citation type="submission" date="2015-12" db="EMBL/GenBank/DDBJ databases">
        <title>Update maize B73 reference genome by single molecule sequencing technologies.</title>
        <authorList>
            <consortium name="Maize Genome Sequencing Project"/>
            <person name="Ware D."/>
        </authorList>
    </citation>
    <scope>NUCLEOTIDE SEQUENCE [LARGE SCALE GENOMIC DNA]</scope>
    <source>
        <strain evidence="7">cv. B73</strain>
    </source>
</reference>
<dbReference type="EnsemblPlants" id="Zm00001eb331730_T001">
    <property type="protein sequence ID" value="Zm00001eb331730_P001"/>
    <property type="gene ID" value="Zm00001eb331730"/>
</dbReference>
<reference evidence="6" key="2">
    <citation type="submission" date="2019-07" db="EMBL/GenBank/DDBJ databases">
        <authorList>
            <person name="Seetharam A."/>
            <person name="Woodhouse M."/>
            <person name="Cannon E."/>
        </authorList>
    </citation>
    <scope>NUCLEOTIDE SEQUENCE [LARGE SCALE GENOMIC DNA]</scope>
    <source>
        <strain evidence="6">cv. B73</strain>
    </source>
</reference>
<keyword evidence="7" id="KW-1185">Reference proteome</keyword>
<keyword evidence="5" id="KW-0472">Membrane</keyword>
<evidence type="ECO:0000313" key="6">
    <source>
        <dbReference type="EnsemblPlants" id="Zm00001eb331730_P001"/>
    </source>
</evidence>
<evidence type="ECO:0000256" key="2">
    <source>
        <dbReference type="ARBA" id="ARBA00022723"/>
    </source>
</evidence>
<evidence type="ECO:0000313" key="7">
    <source>
        <dbReference type="Proteomes" id="UP000007305"/>
    </source>
</evidence>